<comment type="similarity">
    <text evidence="2">Belongs to the glycosyl hydrolase 3 family.</text>
</comment>
<dbReference type="Gene3D" id="3.20.20.300">
    <property type="entry name" value="Glycoside hydrolase, family 3, N-terminal domain"/>
    <property type="match status" value="1"/>
</dbReference>
<evidence type="ECO:0000256" key="2">
    <source>
        <dbReference type="ARBA" id="ARBA00005336"/>
    </source>
</evidence>
<evidence type="ECO:0000256" key="4">
    <source>
        <dbReference type="ARBA" id="ARBA00022801"/>
    </source>
</evidence>
<name>A0AA90H6K1_9ACTN</name>
<comment type="caution">
    <text evidence="7">The sequence shown here is derived from an EMBL/GenBank/DDBJ whole genome shotgun (WGS) entry which is preliminary data.</text>
</comment>
<dbReference type="InterPro" id="IPR001764">
    <property type="entry name" value="Glyco_hydro_3_N"/>
</dbReference>
<comment type="catalytic activity">
    <reaction evidence="1">
        <text>Hydrolysis of terminal non-reducing N-acetyl-D-hexosamine residues in N-acetyl-beta-D-hexosaminides.</text>
        <dbReference type="EC" id="3.2.1.52"/>
    </reaction>
</comment>
<dbReference type="EC" id="3.2.1.52" evidence="3"/>
<dbReference type="Pfam" id="PF00933">
    <property type="entry name" value="Glyco_hydro_3"/>
    <property type="match status" value="1"/>
</dbReference>
<keyword evidence="5" id="KW-0326">Glycosidase</keyword>
<evidence type="ECO:0000256" key="5">
    <source>
        <dbReference type="ARBA" id="ARBA00023295"/>
    </source>
</evidence>
<keyword evidence="4 7" id="KW-0378">Hydrolase</keyword>
<dbReference type="GO" id="GO:0005975">
    <property type="term" value="P:carbohydrate metabolic process"/>
    <property type="evidence" value="ECO:0007669"/>
    <property type="project" value="InterPro"/>
</dbReference>
<gene>
    <name evidence="7" type="ORF">POF50_006320</name>
</gene>
<organism evidence="7">
    <name type="scientific">Streptantibioticus silvisoli</name>
    <dbReference type="NCBI Taxonomy" id="2705255"/>
    <lineage>
        <taxon>Bacteria</taxon>
        <taxon>Bacillati</taxon>
        <taxon>Actinomycetota</taxon>
        <taxon>Actinomycetes</taxon>
        <taxon>Kitasatosporales</taxon>
        <taxon>Streptomycetaceae</taxon>
        <taxon>Streptantibioticus</taxon>
    </lineage>
</organism>
<dbReference type="InterPro" id="IPR036962">
    <property type="entry name" value="Glyco_hydro_3_N_sf"/>
</dbReference>
<proteinExistence type="inferred from homology"/>
<accession>A0AA90H6K1</accession>
<dbReference type="GO" id="GO:0004563">
    <property type="term" value="F:beta-N-acetylhexosaminidase activity"/>
    <property type="evidence" value="ECO:0007669"/>
    <property type="project" value="UniProtKB-EC"/>
</dbReference>
<dbReference type="AlphaFoldDB" id="A0AA90H6K1"/>
<evidence type="ECO:0000256" key="1">
    <source>
        <dbReference type="ARBA" id="ARBA00001231"/>
    </source>
</evidence>
<sequence>MNAMTERQRVGQLFMASVNASGASKAQLTILRRYAVGSVMLMGHTDIGVDAVRKVTDRVQSLAPTVAGSRVGLLVSTDQEGGQVQVLNGPGFSAIPAATTQGRWPSAQLQQRAAQWGRQLKSAGVGVDLAPVADIVPRDLTSVNQPIGRLDREYGNDASTAARQSTAVVKGFDEAGIYATLKHYPSLGQVRGNTDFSANVTDDVTTRDGTFLMPYRSGIDAGARFVMASTATYTRIDPGHQAVFSPTLLKTVLRGTLGFQGIVISDDLGKAVSVKSKPPGDRAVGFLQSGGDLVLNDAPSTVAAMASAVLSKASGDAGFRAGVDASVKRVLAAKLDAGGLSGCQG</sequence>
<dbReference type="PANTHER" id="PTHR30480">
    <property type="entry name" value="BETA-HEXOSAMINIDASE-RELATED"/>
    <property type="match status" value="1"/>
</dbReference>
<dbReference type="GO" id="GO:0009254">
    <property type="term" value="P:peptidoglycan turnover"/>
    <property type="evidence" value="ECO:0007669"/>
    <property type="project" value="TreeGrafter"/>
</dbReference>
<reference evidence="7" key="1">
    <citation type="submission" date="2023-05" db="EMBL/GenBank/DDBJ databases">
        <title>Streptantibioticus silvisoli sp. nov., acidotolerant actinomycetes 1 from pine litter.</title>
        <authorList>
            <person name="Swiecimska M."/>
            <person name="Golinska P."/>
            <person name="Sangal V."/>
            <person name="Wachnowicz B."/>
            <person name="Goodfellow M."/>
        </authorList>
    </citation>
    <scope>NUCLEOTIDE SEQUENCE</scope>
    <source>
        <strain evidence="7">SL13</strain>
    </source>
</reference>
<dbReference type="RefSeq" id="WP_271313512.1">
    <property type="nucleotide sequence ID" value="NZ_JABXJJ020000007.1"/>
</dbReference>
<dbReference type="SUPFAM" id="SSF51445">
    <property type="entry name" value="(Trans)glycosidases"/>
    <property type="match status" value="1"/>
</dbReference>
<evidence type="ECO:0000313" key="7">
    <source>
        <dbReference type="EMBL" id="MDI5968962.1"/>
    </source>
</evidence>
<dbReference type="InterPro" id="IPR017853">
    <property type="entry name" value="GH"/>
</dbReference>
<protein>
    <recommendedName>
        <fullName evidence="3">beta-N-acetylhexosaminidase</fullName>
        <ecNumber evidence="3">3.2.1.52</ecNumber>
    </recommendedName>
</protein>
<dbReference type="EMBL" id="JABXJJ020000007">
    <property type="protein sequence ID" value="MDI5968962.1"/>
    <property type="molecule type" value="Genomic_DNA"/>
</dbReference>
<evidence type="ECO:0000256" key="3">
    <source>
        <dbReference type="ARBA" id="ARBA00012663"/>
    </source>
</evidence>
<evidence type="ECO:0000259" key="6">
    <source>
        <dbReference type="Pfam" id="PF00933"/>
    </source>
</evidence>
<dbReference type="PANTHER" id="PTHR30480:SF13">
    <property type="entry name" value="BETA-HEXOSAMINIDASE"/>
    <property type="match status" value="1"/>
</dbReference>
<feature type="domain" description="Glycoside hydrolase family 3 N-terminal" evidence="6">
    <location>
        <begin position="7"/>
        <end position="331"/>
    </location>
</feature>
<dbReference type="InterPro" id="IPR050226">
    <property type="entry name" value="NagZ_Beta-hexosaminidase"/>
</dbReference>